<organism evidence="6 7">
    <name type="scientific">Exidia glandulosa HHB12029</name>
    <dbReference type="NCBI Taxonomy" id="1314781"/>
    <lineage>
        <taxon>Eukaryota</taxon>
        <taxon>Fungi</taxon>
        <taxon>Dikarya</taxon>
        <taxon>Basidiomycota</taxon>
        <taxon>Agaricomycotina</taxon>
        <taxon>Agaricomycetes</taxon>
        <taxon>Auriculariales</taxon>
        <taxon>Exidiaceae</taxon>
        <taxon>Exidia</taxon>
    </lineage>
</organism>
<dbReference type="AlphaFoldDB" id="A0A165D303"/>
<dbReference type="InParanoid" id="A0A165D303"/>
<evidence type="ECO:0000313" key="6">
    <source>
        <dbReference type="EMBL" id="KZV83670.1"/>
    </source>
</evidence>
<proteinExistence type="predicted"/>
<protein>
    <recommendedName>
        <fullName evidence="5">MYND-type domain-containing protein</fullName>
    </recommendedName>
</protein>
<gene>
    <name evidence="6" type="ORF">EXIGLDRAFT_777351</name>
</gene>
<evidence type="ECO:0000256" key="1">
    <source>
        <dbReference type="ARBA" id="ARBA00022723"/>
    </source>
</evidence>
<dbReference type="GO" id="GO:0008270">
    <property type="term" value="F:zinc ion binding"/>
    <property type="evidence" value="ECO:0007669"/>
    <property type="project" value="UniProtKB-KW"/>
</dbReference>
<dbReference type="PROSITE" id="PS50865">
    <property type="entry name" value="ZF_MYND_2"/>
    <property type="match status" value="1"/>
</dbReference>
<dbReference type="Gene3D" id="6.10.140.2220">
    <property type="match status" value="1"/>
</dbReference>
<accession>A0A165D303</accession>
<keyword evidence="1" id="KW-0479">Metal-binding</keyword>
<dbReference type="Proteomes" id="UP000077266">
    <property type="component" value="Unassembled WGS sequence"/>
</dbReference>
<keyword evidence="2 4" id="KW-0863">Zinc-finger</keyword>
<feature type="domain" description="MYND-type" evidence="5">
    <location>
        <begin position="397"/>
        <end position="459"/>
    </location>
</feature>
<evidence type="ECO:0000256" key="2">
    <source>
        <dbReference type="ARBA" id="ARBA00022771"/>
    </source>
</evidence>
<dbReference type="InterPro" id="IPR002893">
    <property type="entry name" value="Znf_MYND"/>
</dbReference>
<evidence type="ECO:0000256" key="3">
    <source>
        <dbReference type="ARBA" id="ARBA00022833"/>
    </source>
</evidence>
<sequence>MADPQSSTGVSDTEIEAGLAAFVGAMSLGEQDIFRQMIPAQVTAYSVLEGLQDGHGAGCCPACLSRLGHMLQDDGAERIILRDNLPDLWDACMAAIALPRSDAEFDALRVRLRANITQCQNSGMHSRKKPSTLAGSSDPLDVFVDSLYWCLRPAFMGEGSSVLSRTRDGKGLRKSDGNWPTSIAQLLPHGDARVVAHLEWACKFISFLPQHFLTVYLVGFRPRVFRHFASHPARALFVWYLVRTLLVDLHSPLYDWPGEEPVKLPAHRTFPTEDPGKSPLVVVEGLNQLLTIFFMGPDANSDDMSALIQGYELVFFRAVQHAIGIMSARPNGRLDKILRALSVLLQRSLHLDDSALDPRVLEFKEMHPYILDTSKLGQSFFLATVLVHDRLGHACAAPVCERFVQDDAADGRSFLLCGRCRFVRYCSRECQKRDWKEGYPLNFAWMVERDEYAAHKTLCPTIARIAPLVRKFDNVTALAGVLRSTRFEKSERRALMDWALARGIIPAAAAARFLGFVSVKFMHAKGH</sequence>
<evidence type="ECO:0000313" key="7">
    <source>
        <dbReference type="Proteomes" id="UP000077266"/>
    </source>
</evidence>
<dbReference type="EMBL" id="KV426260">
    <property type="protein sequence ID" value="KZV83670.1"/>
    <property type="molecule type" value="Genomic_DNA"/>
</dbReference>
<dbReference type="OrthoDB" id="5945798at2759"/>
<evidence type="ECO:0000256" key="4">
    <source>
        <dbReference type="PROSITE-ProRule" id="PRU00134"/>
    </source>
</evidence>
<dbReference type="Pfam" id="PF01753">
    <property type="entry name" value="zf-MYND"/>
    <property type="match status" value="1"/>
</dbReference>
<evidence type="ECO:0000259" key="5">
    <source>
        <dbReference type="PROSITE" id="PS50865"/>
    </source>
</evidence>
<keyword evidence="3" id="KW-0862">Zinc</keyword>
<reference evidence="6 7" key="1">
    <citation type="journal article" date="2016" name="Mol. Biol. Evol.">
        <title>Comparative Genomics of Early-Diverging Mushroom-Forming Fungi Provides Insights into the Origins of Lignocellulose Decay Capabilities.</title>
        <authorList>
            <person name="Nagy L.G."/>
            <person name="Riley R."/>
            <person name="Tritt A."/>
            <person name="Adam C."/>
            <person name="Daum C."/>
            <person name="Floudas D."/>
            <person name="Sun H."/>
            <person name="Yadav J.S."/>
            <person name="Pangilinan J."/>
            <person name="Larsson K.H."/>
            <person name="Matsuura K."/>
            <person name="Barry K."/>
            <person name="Labutti K."/>
            <person name="Kuo R."/>
            <person name="Ohm R.A."/>
            <person name="Bhattacharya S.S."/>
            <person name="Shirouzu T."/>
            <person name="Yoshinaga Y."/>
            <person name="Martin F.M."/>
            <person name="Grigoriev I.V."/>
            <person name="Hibbett D.S."/>
        </authorList>
    </citation>
    <scope>NUCLEOTIDE SEQUENCE [LARGE SCALE GENOMIC DNA]</scope>
    <source>
        <strain evidence="6 7">HHB12029</strain>
    </source>
</reference>
<name>A0A165D303_EXIGL</name>
<keyword evidence="7" id="KW-1185">Reference proteome</keyword>
<dbReference type="SUPFAM" id="SSF144232">
    <property type="entry name" value="HIT/MYND zinc finger-like"/>
    <property type="match status" value="1"/>
</dbReference>